<keyword evidence="2" id="KW-0695">RNA-directed DNA polymerase</keyword>
<dbReference type="InterPro" id="IPR000477">
    <property type="entry name" value="RT_dom"/>
</dbReference>
<dbReference type="InParanoid" id="A0A251RWC4"/>
<dbReference type="Pfam" id="PF13966">
    <property type="entry name" value="zf-RVT"/>
    <property type="match status" value="1"/>
</dbReference>
<keyword evidence="3" id="KW-1185">Reference proteome</keyword>
<organism evidence="2 3">
    <name type="scientific">Helianthus annuus</name>
    <name type="common">Common sunflower</name>
    <dbReference type="NCBI Taxonomy" id="4232"/>
    <lineage>
        <taxon>Eukaryota</taxon>
        <taxon>Viridiplantae</taxon>
        <taxon>Streptophyta</taxon>
        <taxon>Embryophyta</taxon>
        <taxon>Tracheophyta</taxon>
        <taxon>Spermatophyta</taxon>
        <taxon>Magnoliopsida</taxon>
        <taxon>eudicotyledons</taxon>
        <taxon>Gunneridae</taxon>
        <taxon>Pentapetalae</taxon>
        <taxon>asterids</taxon>
        <taxon>campanulids</taxon>
        <taxon>Asterales</taxon>
        <taxon>Asteraceae</taxon>
        <taxon>Asteroideae</taxon>
        <taxon>Heliantheae alliance</taxon>
        <taxon>Heliantheae</taxon>
        <taxon>Helianthus</taxon>
    </lineage>
</organism>
<name>A0A251RWC4_HELAN</name>
<evidence type="ECO:0000259" key="1">
    <source>
        <dbReference type="PROSITE" id="PS50878"/>
    </source>
</evidence>
<accession>A0A251RWC4</accession>
<evidence type="ECO:0000313" key="2">
    <source>
        <dbReference type="EMBL" id="OTF90552.1"/>
    </source>
</evidence>
<keyword evidence="2" id="KW-0548">Nucleotidyltransferase</keyword>
<dbReference type="InterPro" id="IPR026960">
    <property type="entry name" value="RVT-Znf"/>
</dbReference>
<evidence type="ECO:0000313" key="3">
    <source>
        <dbReference type="Proteomes" id="UP000215914"/>
    </source>
</evidence>
<dbReference type="PANTHER" id="PTHR33116:SF78">
    <property type="entry name" value="OS12G0587133 PROTEIN"/>
    <property type="match status" value="1"/>
</dbReference>
<keyword evidence="2" id="KW-0808">Transferase</keyword>
<sequence length="661" mass="75104">MFHETGVISMGCGSSFIALIPKVKDPLGLNDYRPISLVGIINKVISKLLANRLKKVLNNIISPTQSAFIGGRYILDGPLIVNEIQNWVRKTKRNAFFFKIDFEKAYDNINWNFVVDILSQMGFSFKWCSWIKGILSSARASVLVNGAPTFEFKCNKGMRQGDPISPFLFVIVMESLSCMISRACELGLVRSIDLPFDGPSVSHLFFADDAIIFGEWDRDSILNVVRVLKCFHVCSGLYINFGKSNIFGLGVSTEEIDDMAGVVGCKAELFPFKYLGLTVGANMNRIANWRPVYDIFEKRLSFWKAALLSIGGRVTLIRSVLQSLPSYFFSLYHAPAKVVEDLEKNIRKFLWGGTASEKKKLHWVAWDRVASPKKMGGIGIRNLREVNIALLSKWGWRFKTEKDNMWVKVVSAIHSGGSAWDFFLSRKVFGGVWCKIVSVLKRPMICDIQIRNLFRGVVGSGDSILFWLDPWLFDITLKDKFPALFHLEVVKNCVVRDRLAGERNWLWKHDLESVTEWNEWEELSSALGSVSCSQDADKWVWAGGGTESFSVSAVKNFIDSKKDFSGRLVLDWCSWVPSKCNIFMWRAEMDRISSVEALARRGVVVLDSDCSFCSLGSDSVSHLFSSCQFALSLWEKISFWCRIRNFFVFFFEIYWMFIVSG</sequence>
<dbReference type="OMA" id="AEDANHI"/>
<dbReference type="EMBL" id="CM007905">
    <property type="protein sequence ID" value="OTF90552.1"/>
    <property type="molecule type" value="Genomic_DNA"/>
</dbReference>
<dbReference type="CDD" id="cd01650">
    <property type="entry name" value="RT_nLTR_like"/>
    <property type="match status" value="1"/>
</dbReference>
<dbReference type="PANTHER" id="PTHR33116">
    <property type="entry name" value="REVERSE TRANSCRIPTASE ZINC-BINDING DOMAIN-CONTAINING PROTEIN-RELATED-RELATED"/>
    <property type="match status" value="1"/>
</dbReference>
<dbReference type="InterPro" id="IPR043502">
    <property type="entry name" value="DNA/RNA_pol_sf"/>
</dbReference>
<dbReference type="Proteomes" id="UP000215914">
    <property type="component" value="Chromosome 16"/>
</dbReference>
<dbReference type="Pfam" id="PF00078">
    <property type="entry name" value="RVT_1"/>
    <property type="match status" value="1"/>
</dbReference>
<dbReference type="AlphaFoldDB" id="A0A251RWC4"/>
<reference evidence="3" key="1">
    <citation type="journal article" date="2017" name="Nature">
        <title>The sunflower genome provides insights into oil metabolism, flowering and Asterid evolution.</title>
        <authorList>
            <person name="Badouin H."/>
            <person name="Gouzy J."/>
            <person name="Grassa C.J."/>
            <person name="Murat F."/>
            <person name="Staton S.E."/>
            <person name="Cottret L."/>
            <person name="Lelandais-Briere C."/>
            <person name="Owens G.L."/>
            <person name="Carrere S."/>
            <person name="Mayjonade B."/>
            <person name="Legrand L."/>
            <person name="Gill N."/>
            <person name="Kane N.C."/>
            <person name="Bowers J.E."/>
            <person name="Hubner S."/>
            <person name="Bellec A."/>
            <person name="Berard A."/>
            <person name="Berges H."/>
            <person name="Blanchet N."/>
            <person name="Boniface M.C."/>
            <person name="Brunel D."/>
            <person name="Catrice O."/>
            <person name="Chaidir N."/>
            <person name="Claudel C."/>
            <person name="Donnadieu C."/>
            <person name="Faraut T."/>
            <person name="Fievet G."/>
            <person name="Helmstetter N."/>
            <person name="King M."/>
            <person name="Knapp S.J."/>
            <person name="Lai Z."/>
            <person name="Le Paslier M.C."/>
            <person name="Lippi Y."/>
            <person name="Lorenzon L."/>
            <person name="Mandel J.R."/>
            <person name="Marage G."/>
            <person name="Marchand G."/>
            <person name="Marquand E."/>
            <person name="Bret-Mestries E."/>
            <person name="Morien E."/>
            <person name="Nambeesan S."/>
            <person name="Nguyen T."/>
            <person name="Pegot-Espagnet P."/>
            <person name="Pouilly N."/>
            <person name="Raftis F."/>
            <person name="Sallet E."/>
            <person name="Schiex T."/>
            <person name="Thomas J."/>
            <person name="Vandecasteele C."/>
            <person name="Vares D."/>
            <person name="Vear F."/>
            <person name="Vautrin S."/>
            <person name="Crespi M."/>
            <person name="Mangin B."/>
            <person name="Burke J.M."/>
            <person name="Salse J."/>
            <person name="Munos S."/>
            <person name="Vincourt P."/>
            <person name="Rieseberg L.H."/>
            <person name="Langlade N.B."/>
        </authorList>
    </citation>
    <scope>NUCLEOTIDE SEQUENCE [LARGE SCALE GENOMIC DNA]</scope>
    <source>
        <strain evidence="3">cv. SF193</strain>
    </source>
</reference>
<protein>
    <submittedName>
        <fullName evidence="2">Putative reverse transcriptase domain, Reverse transcriptase zinc-binding domain protein</fullName>
    </submittedName>
</protein>
<dbReference type="SUPFAM" id="SSF56672">
    <property type="entry name" value="DNA/RNA polymerases"/>
    <property type="match status" value="1"/>
</dbReference>
<dbReference type="PROSITE" id="PS50878">
    <property type="entry name" value="RT_POL"/>
    <property type="match status" value="1"/>
</dbReference>
<proteinExistence type="predicted"/>
<dbReference type="GO" id="GO:0003964">
    <property type="term" value="F:RNA-directed DNA polymerase activity"/>
    <property type="evidence" value="ECO:0007669"/>
    <property type="project" value="UniProtKB-KW"/>
</dbReference>
<feature type="domain" description="Reverse transcriptase" evidence="1">
    <location>
        <begin position="1"/>
        <end position="279"/>
    </location>
</feature>
<gene>
    <name evidence="2" type="ORF">HannXRQ_Chr16g0500861</name>
</gene>